<feature type="domain" description="Aerobactin siderophore biosynthesis IucA/IucC-like C-terminal" evidence="4">
    <location>
        <begin position="385"/>
        <end position="548"/>
    </location>
</feature>
<dbReference type="EMBL" id="JAXQNN010000001">
    <property type="protein sequence ID" value="MDZ5710724.1"/>
    <property type="molecule type" value="Genomic_DNA"/>
</dbReference>
<protein>
    <submittedName>
        <fullName evidence="5">IucA/IucC family protein</fullName>
    </submittedName>
</protein>
<evidence type="ECO:0000259" key="3">
    <source>
        <dbReference type="Pfam" id="PF04183"/>
    </source>
</evidence>
<evidence type="ECO:0000256" key="1">
    <source>
        <dbReference type="ARBA" id="ARBA00004924"/>
    </source>
</evidence>
<comment type="pathway">
    <text evidence="1">Siderophore biosynthesis.</text>
</comment>
<reference evidence="5 6" key="1">
    <citation type="submission" date="2023-12" db="EMBL/GenBank/DDBJ databases">
        <title>Jeotgalibacillus haloalkaliphilus sp. nov., a novel salt-tolerant bacteria, isolated from the estuary of the Fenhe River into the Yellow River.</title>
        <authorList>
            <person name="Li Y."/>
        </authorList>
    </citation>
    <scope>NUCLEOTIDE SEQUENCE [LARGE SCALE GENOMIC DNA]</scope>
    <source>
        <strain evidence="5 6">HH7-29</strain>
    </source>
</reference>
<dbReference type="Proteomes" id="UP001292084">
    <property type="component" value="Unassembled WGS sequence"/>
</dbReference>
<dbReference type="InterPro" id="IPR037455">
    <property type="entry name" value="LucA/IucC-like"/>
</dbReference>
<proteinExistence type="inferred from homology"/>
<keyword evidence="6" id="KW-1185">Reference proteome</keyword>
<dbReference type="RefSeq" id="WP_322419762.1">
    <property type="nucleotide sequence ID" value="NZ_JAXQNN010000001.1"/>
</dbReference>
<organism evidence="5 6">
    <name type="scientific">Jeotgalibacillus haloalkalitolerans</name>
    <dbReference type="NCBI Taxonomy" id="3104292"/>
    <lineage>
        <taxon>Bacteria</taxon>
        <taxon>Bacillati</taxon>
        <taxon>Bacillota</taxon>
        <taxon>Bacilli</taxon>
        <taxon>Bacillales</taxon>
        <taxon>Caryophanaceae</taxon>
        <taxon>Jeotgalibacillus</taxon>
    </lineage>
</organism>
<dbReference type="Gene3D" id="1.10.510.40">
    <property type="match status" value="1"/>
</dbReference>
<feature type="domain" description="Aerobactin siderophore biosynthesis IucA/IucC N-terminal" evidence="3">
    <location>
        <begin position="129"/>
        <end position="365"/>
    </location>
</feature>
<evidence type="ECO:0000313" key="6">
    <source>
        <dbReference type="Proteomes" id="UP001292084"/>
    </source>
</evidence>
<dbReference type="Pfam" id="PF04183">
    <property type="entry name" value="IucA_IucC"/>
    <property type="match status" value="1"/>
</dbReference>
<dbReference type="Pfam" id="PF06276">
    <property type="entry name" value="FhuF"/>
    <property type="match status" value="1"/>
</dbReference>
<evidence type="ECO:0000313" key="5">
    <source>
        <dbReference type="EMBL" id="MDZ5710724.1"/>
    </source>
</evidence>
<dbReference type="PANTHER" id="PTHR34384:SF6">
    <property type="entry name" value="STAPHYLOFERRIN B SYNTHASE"/>
    <property type="match status" value="1"/>
</dbReference>
<dbReference type="InterPro" id="IPR007310">
    <property type="entry name" value="Aerobactin_biosyn_IucA/IucC_N"/>
</dbReference>
<dbReference type="InterPro" id="IPR022770">
    <property type="entry name" value="IucA/IucC-like_C"/>
</dbReference>
<dbReference type="PANTHER" id="PTHR34384">
    <property type="entry name" value="L-2,3-DIAMINOPROPANOATE--CITRATE LIGASE"/>
    <property type="match status" value="1"/>
</dbReference>
<evidence type="ECO:0000259" key="4">
    <source>
        <dbReference type="Pfam" id="PF06276"/>
    </source>
</evidence>
<gene>
    <name evidence="5" type="ORF">UFB30_00765</name>
</gene>
<accession>A0ABU5KHK7</accession>
<comment type="similarity">
    <text evidence="2">Belongs to the IucA/IucC family.</text>
</comment>
<name>A0ABU5KHK7_9BACL</name>
<comment type="caution">
    <text evidence="5">The sequence shown here is derived from an EMBL/GenBank/DDBJ whole genome shotgun (WGS) entry which is preliminary data.</text>
</comment>
<evidence type="ECO:0000256" key="2">
    <source>
        <dbReference type="ARBA" id="ARBA00007832"/>
    </source>
</evidence>
<dbReference type="Gene3D" id="6.10.250.3370">
    <property type="match status" value="1"/>
</dbReference>
<sequence>MQMYQSVSDPHTHRVTRQLVEALLFESLIPFQEVRSDEPAESCFVMHGRHRNYECRGKRSAFNRVRLTGPVVYKENNRTIQATLEDLLQDFIPEEKAGALRTEWMQTIALSRWNDQYAVPSLSRRELTFEALESQLIEGHPYHPSYKARTGFTIEDHEKYGPEAGQTFQVIWTAVCREITSVCITVDESEFWQRELGTEGWQAILQEMKRQNLDLTHYTLLPVHPWQWEALQDELGSLLAEKLMIRLDVESEYYTATQSVRTLINQRDYKKAHLKLPMNMVNTSSLRTLNPESVCAAPAISAWIDRAVRADAFLKDRMIVLKEYAGVMAEAGSAALTGQLGAIWRESLSAYLSEGDEAVPFTAMCVTERDGELFIQPWLDQYGIEAWIQRLIEVAVIPVWHLLVAHGIGLEAHAQNMVLVHQNGWPQRIVLRDFHESVEYTEAFVNDLHAVPDFEKIHPGFKGAPDDQFYRMANVEALRELVMDTLFIFNLADLSYVLEQQTGFEEERFWRQVNVRIAEHISSFPHLQKRHAALGMEQPVIYTESLLKKKLISGEHRHLVPNEFERKEASACSI</sequence>